<gene>
    <name evidence="1" type="ORF">E2C01_041097</name>
</gene>
<proteinExistence type="predicted"/>
<accession>A0A5B7FQJ7</accession>
<dbReference type="EMBL" id="VSRR010007692">
    <property type="protein sequence ID" value="MPC47353.1"/>
    <property type="molecule type" value="Genomic_DNA"/>
</dbReference>
<sequence>MQGVCVVKRAAHSTAQQALLACSVRARGDVWKLVHVRLPREKNPSSCHVAEGKGWVLVSSSNRTVRLAPATVTKLVFAE</sequence>
<name>A0A5B7FQJ7_PORTR</name>
<dbReference type="Proteomes" id="UP000324222">
    <property type="component" value="Unassembled WGS sequence"/>
</dbReference>
<evidence type="ECO:0000313" key="2">
    <source>
        <dbReference type="Proteomes" id="UP000324222"/>
    </source>
</evidence>
<protein>
    <submittedName>
        <fullName evidence="1">Uncharacterized protein</fullName>
    </submittedName>
</protein>
<comment type="caution">
    <text evidence="1">The sequence shown here is derived from an EMBL/GenBank/DDBJ whole genome shotgun (WGS) entry which is preliminary data.</text>
</comment>
<keyword evidence="2" id="KW-1185">Reference proteome</keyword>
<reference evidence="1 2" key="1">
    <citation type="submission" date="2019-05" db="EMBL/GenBank/DDBJ databases">
        <title>Another draft genome of Portunus trituberculatus and its Hox gene families provides insights of decapod evolution.</title>
        <authorList>
            <person name="Jeong J.-H."/>
            <person name="Song I."/>
            <person name="Kim S."/>
            <person name="Choi T."/>
            <person name="Kim D."/>
            <person name="Ryu S."/>
            <person name="Kim W."/>
        </authorList>
    </citation>
    <scope>NUCLEOTIDE SEQUENCE [LARGE SCALE GENOMIC DNA]</scope>
    <source>
        <tissue evidence="1">Muscle</tissue>
    </source>
</reference>
<organism evidence="1 2">
    <name type="scientific">Portunus trituberculatus</name>
    <name type="common">Swimming crab</name>
    <name type="synonym">Neptunus trituberculatus</name>
    <dbReference type="NCBI Taxonomy" id="210409"/>
    <lineage>
        <taxon>Eukaryota</taxon>
        <taxon>Metazoa</taxon>
        <taxon>Ecdysozoa</taxon>
        <taxon>Arthropoda</taxon>
        <taxon>Crustacea</taxon>
        <taxon>Multicrustacea</taxon>
        <taxon>Malacostraca</taxon>
        <taxon>Eumalacostraca</taxon>
        <taxon>Eucarida</taxon>
        <taxon>Decapoda</taxon>
        <taxon>Pleocyemata</taxon>
        <taxon>Brachyura</taxon>
        <taxon>Eubrachyura</taxon>
        <taxon>Portunoidea</taxon>
        <taxon>Portunidae</taxon>
        <taxon>Portuninae</taxon>
        <taxon>Portunus</taxon>
    </lineage>
</organism>
<evidence type="ECO:0000313" key="1">
    <source>
        <dbReference type="EMBL" id="MPC47353.1"/>
    </source>
</evidence>
<dbReference type="AlphaFoldDB" id="A0A5B7FQJ7"/>